<reference evidence="1" key="1">
    <citation type="submission" date="2020-05" db="EMBL/GenBank/DDBJ databases">
        <title>Mycena genomes resolve the evolution of fungal bioluminescence.</title>
        <authorList>
            <person name="Tsai I.J."/>
        </authorList>
    </citation>
    <scope>NUCLEOTIDE SEQUENCE</scope>
    <source>
        <strain evidence="1">CCC161011</strain>
    </source>
</reference>
<sequence length="200" mass="21941">MDSDSHAENEFASNSTAVNPQSACSYGSAIFSGSHHFTVAGGTFTSVTKNYTTAPTVPSDFRMIPLGDIDLQHEIRVDKKSDVVNRQRERHSVRRVYSAKIEGHKSSVTVAMYQGDDAEQEWRQDVAKYIHPNILQICGAASSDNIHATLFHGAHLTVSTALVDGIDFEIELSSTTEDTPIGYLFLCPPEEFQTGPSSFK</sequence>
<keyword evidence="2" id="KW-1185">Reference proteome</keyword>
<organism evidence="1 2">
    <name type="scientific">Mycena venus</name>
    <dbReference type="NCBI Taxonomy" id="2733690"/>
    <lineage>
        <taxon>Eukaryota</taxon>
        <taxon>Fungi</taxon>
        <taxon>Dikarya</taxon>
        <taxon>Basidiomycota</taxon>
        <taxon>Agaricomycotina</taxon>
        <taxon>Agaricomycetes</taxon>
        <taxon>Agaricomycetidae</taxon>
        <taxon>Agaricales</taxon>
        <taxon>Marasmiineae</taxon>
        <taxon>Mycenaceae</taxon>
        <taxon>Mycena</taxon>
    </lineage>
</organism>
<comment type="caution">
    <text evidence="1">The sequence shown here is derived from an EMBL/GenBank/DDBJ whole genome shotgun (WGS) entry which is preliminary data.</text>
</comment>
<name>A0A8H6XAQ3_9AGAR</name>
<evidence type="ECO:0000313" key="2">
    <source>
        <dbReference type="Proteomes" id="UP000620124"/>
    </source>
</evidence>
<proteinExistence type="predicted"/>
<accession>A0A8H6XAQ3</accession>
<gene>
    <name evidence="1" type="ORF">MVEN_02147200</name>
</gene>
<dbReference type="AlphaFoldDB" id="A0A8H6XAQ3"/>
<dbReference type="OrthoDB" id="3065426at2759"/>
<protein>
    <submittedName>
        <fullName evidence="1">Uncharacterized protein</fullName>
    </submittedName>
</protein>
<dbReference type="Proteomes" id="UP000620124">
    <property type="component" value="Unassembled WGS sequence"/>
</dbReference>
<evidence type="ECO:0000313" key="1">
    <source>
        <dbReference type="EMBL" id="KAF7337096.1"/>
    </source>
</evidence>
<dbReference type="EMBL" id="JACAZI010000022">
    <property type="protein sequence ID" value="KAF7337096.1"/>
    <property type="molecule type" value="Genomic_DNA"/>
</dbReference>